<dbReference type="SUPFAM" id="SSF103088">
    <property type="entry name" value="OmpA-like"/>
    <property type="match status" value="1"/>
</dbReference>
<dbReference type="Pfam" id="PF07676">
    <property type="entry name" value="PD40"/>
    <property type="match status" value="1"/>
</dbReference>
<dbReference type="PANTHER" id="PTHR30329">
    <property type="entry name" value="STATOR ELEMENT OF FLAGELLAR MOTOR COMPLEX"/>
    <property type="match status" value="1"/>
</dbReference>
<accession>A0A1S1YT79</accession>
<dbReference type="Proteomes" id="UP000179797">
    <property type="component" value="Unassembled WGS sequence"/>
</dbReference>
<dbReference type="SUPFAM" id="SSF48452">
    <property type="entry name" value="TPR-like"/>
    <property type="match status" value="1"/>
</dbReference>
<dbReference type="AlphaFoldDB" id="A0A1S1YT79"/>
<gene>
    <name evidence="7" type="ORF">NH26_21790</name>
</gene>
<keyword evidence="8" id="KW-1185">Reference proteome</keyword>
<protein>
    <recommendedName>
        <fullName evidence="6">OmpA-like domain-containing protein</fullName>
    </recommendedName>
</protein>
<dbReference type="STRING" id="915059.NH26_21790"/>
<comment type="subcellular location">
    <subcellularLocation>
        <location evidence="1">Cell outer membrane</location>
    </subcellularLocation>
</comment>
<keyword evidence="2 4" id="KW-0472">Membrane</keyword>
<dbReference type="PRINTS" id="PR01021">
    <property type="entry name" value="OMPADOMAIN"/>
</dbReference>
<dbReference type="EMBL" id="JRYR02000002">
    <property type="protein sequence ID" value="OHX64237.1"/>
    <property type="molecule type" value="Genomic_DNA"/>
</dbReference>
<evidence type="ECO:0000256" key="2">
    <source>
        <dbReference type="ARBA" id="ARBA00023136"/>
    </source>
</evidence>
<feature type="chain" id="PRO_5010356186" description="OmpA-like domain-containing protein" evidence="5">
    <location>
        <begin position="26"/>
        <end position="729"/>
    </location>
</feature>
<feature type="domain" description="OmpA-like" evidence="6">
    <location>
        <begin position="612"/>
        <end position="729"/>
    </location>
</feature>
<dbReference type="InterPro" id="IPR050330">
    <property type="entry name" value="Bact_OuterMem_StrucFunc"/>
</dbReference>
<dbReference type="Pfam" id="PF00691">
    <property type="entry name" value="OmpA"/>
    <property type="match status" value="1"/>
</dbReference>
<evidence type="ECO:0000256" key="4">
    <source>
        <dbReference type="PROSITE-ProRule" id="PRU00473"/>
    </source>
</evidence>
<evidence type="ECO:0000256" key="1">
    <source>
        <dbReference type="ARBA" id="ARBA00004442"/>
    </source>
</evidence>
<dbReference type="SUPFAM" id="SSF82171">
    <property type="entry name" value="DPP6 N-terminal domain-like"/>
    <property type="match status" value="1"/>
</dbReference>
<dbReference type="PANTHER" id="PTHR30329:SF21">
    <property type="entry name" value="LIPOPROTEIN YIAD-RELATED"/>
    <property type="match status" value="1"/>
</dbReference>
<name>A0A1S1YT79_FLAPC</name>
<dbReference type="InterPro" id="IPR006664">
    <property type="entry name" value="OMP_bac"/>
</dbReference>
<reference evidence="7 8" key="1">
    <citation type="journal article" date="2012" name="Int. J. Syst. Evol. Microbiol.">
        <title>Flammeovirga pacifica sp. nov., isolated from deep-sea sediment.</title>
        <authorList>
            <person name="Xu H."/>
            <person name="Fu Y."/>
            <person name="Yang N."/>
            <person name="Ding Z."/>
            <person name="Lai Q."/>
            <person name="Zeng R."/>
        </authorList>
    </citation>
    <scope>NUCLEOTIDE SEQUENCE [LARGE SCALE GENOMIC DNA]</scope>
    <source>
        <strain evidence="8">DSM 24597 / LMG 26175 / WPAGA1</strain>
    </source>
</reference>
<dbReference type="GO" id="GO:0009279">
    <property type="term" value="C:cell outer membrane"/>
    <property type="evidence" value="ECO:0007669"/>
    <property type="project" value="UniProtKB-SubCell"/>
</dbReference>
<keyword evidence="5" id="KW-0732">Signal</keyword>
<dbReference type="PROSITE" id="PS51123">
    <property type="entry name" value="OMPA_2"/>
    <property type="match status" value="1"/>
</dbReference>
<sequence>MMSTLKKELLFIAAFCFLLSTLSFAQKKETLLARADKYYKNKEYVLAIENFEKVNSLDVVARFKLGMCYQQTNKYRKALNAYQGLLNKKWEGSDYVYLNYGLMAKCLGLYGKAGNAFEKYLFNNADDEDVRDLFLSCQSDYLTALQKNKHAYKIDNLVFNSEFKDMNPLVFFDGLIFSSSRRDHVKNNIHNRDGEQFLDLHYVEKNDLGVYEESEILHTQVLRDFHVGQSVLDTLTNKMYMTVNIPNQNIRDENNQAIHHLQIDESIYNPETHEFTKPSPININNPNYSVGHPTLLNYGQTMIFASDKPGGYGGVDLYKSEIQDNGSWSEPENLGDIINTSGNDMFPYVYDENTLYFSSDRHIGLGGLDIFKAVLKEGEIISIENLGAPINSPTDDFGITFIPEKKSKGYIEGFFTSNRFGGRGSDDIYHFKSRPSDFIVFVIDSITRKPIENVIVECYDKQYMAIHQFITDETGYVKFNSREKQELLSVAAMSQIYKYKEVPVGSIKKTNNIIIIELVKGQNLQLVGDVLNAHTNERIMNSEVFLFDNDSTRIRSIGQTEGGHYSMILTKLPDDNYLIGSADEYGTANVKITNPTPDRYGIIYQDIYLRPNSKQNIVNIENIYYPFDSPRLTSDAKMTLNEVYDYLDQNQNLRAELHAHCDIRGTEGYNMQLSLRRVESAMNYLVQRGIHKDRLVLGYFGEDDTAIDCIECTEYQHQKNRRTEIRILK</sequence>
<evidence type="ECO:0000313" key="7">
    <source>
        <dbReference type="EMBL" id="OHX64237.1"/>
    </source>
</evidence>
<feature type="signal peptide" evidence="5">
    <location>
        <begin position="1"/>
        <end position="25"/>
    </location>
</feature>
<proteinExistence type="predicted"/>
<dbReference type="InterPro" id="IPR036737">
    <property type="entry name" value="OmpA-like_sf"/>
</dbReference>
<evidence type="ECO:0000256" key="5">
    <source>
        <dbReference type="SAM" id="SignalP"/>
    </source>
</evidence>
<dbReference type="Gene3D" id="1.25.40.10">
    <property type="entry name" value="Tetratricopeptide repeat domain"/>
    <property type="match status" value="1"/>
</dbReference>
<dbReference type="CDD" id="cd07185">
    <property type="entry name" value="OmpA_C-like"/>
    <property type="match status" value="1"/>
</dbReference>
<dbReference type="InterPro" id="IPR011659">
    <property type="entry name" value="WD40"/>
</dbReference>
<dbReference type="InterPro" id="IPR011990">
    <property type="entry name" value="TPR-like_helical_dom_sf"/>
</dbReference>
<dbReference type="InterPro" id="IPR006665">
    <property type="entry name" value="OmpA-like"/>
</dbReference>
<dbReference type="Gene3D" id="3.30.1330.60">
    <property type="entry name" value="OmpA-like domain"/>
    <property type="match status" value="1"/>
</dbReference>
<evidence type="ECO:0000313" key="8">
    <source>
        <dbReference type="Proteomes" id="UP000179797"/>
    </source>
</evidence>
<evidence type="ECO:0000259" key="6">
    <source>
        <dbReference type="PROSITE" id="PS51123"/>
    </source>
</evidence>
<comment type="caution">
    <text evidence="7">The sequence shown here is derived from an EMBL/GenBank/DDBJ whole genome shotgun (WGS) entry which is preliminary data.</text>
</comment>
<organism evidence="7 8">
    <name type="scientific">Flammeovirga pacifica</name>
    <dbReference type="NCBI Taxonomy" id="915059"/>
    <lineage>
        <taxon>Bacteria</taxon>
        <taxon>Pseudomonadati</taxon>
        <taxon>Bacteroidota</taxon>
        <taxon>Cytophagia</taxon>
        <taxon>Cytophagales</taxon>
        <taxon>Flammeovirgaceae</taxon>
        <taxon>Flammeovirga</taxon>
    </lineage>
</organism>
<evidence type="ECO:0000256" key="3">
    <source>
        <dbReference type="ARBA" id="ARBA00023237"/>
    </source>
</evidence>
<keyword evidence="3" id="KW-0998">Cell outer membrane</keyword>